<feature type="region of interest" description="Disordered" evidence="1">
    <location>
        <begin position="329"/>
        <end position="411"/>
    </location>
</feature>
<dbReference type="Proteomes" id="UP000678499">
    <property type="component" value="Unassembled WGS sequence"/>
</dbReference>
<organism evidence="2">
    <name type="scientific">Notodromas monacha</name>
    <dbReference type="NCBI Taxonomy" id="399045"/>
    <lineage>
        <taxon>Eukaryota</taxon>
        <taxon>Metazoa</taxon>
        <taxon>Ecdysozoa</taxon>
        <taxon>Arthropoda</taxon>
        <taxon>Crustacea</taxon>
        <taxon>Oligostraca</taxon>
        <taxon>Ostracoda</taxon>
        <taxon>Podocopa</taxon>
        <taxon>Podocopida</taxon>
        <taxon>Cypridocopina</taxon>
        <taxon>Cypridoidea</taxon>
        <taxon>Cyprididae</taxon>
        <taxon>Notodromas</taxon>
    </lineage>
</organism>
<name>A0A7R9GE28_9CRUS</name>
<feature type="region of interest" description="Disordered" evidence="1">
    <location>
        <begin position="1"/>
        <end position="38"/>
    </location>
</feature>
<protein>
    <submittedName>
        <fullName evidence="2">Uncharacterized protein</fullName>
    </submittedName>
</protein>
<evidence type="ECO:0000313" key="3">
    <source>
        <dbReference type="Proteomes" id="UP000678499"/>
    </source>
</evidence>
<dbReference type="EMBL" id="OA883566">
    <property type="protein sequence ID" value="CAD7279176.1"/>
    <property type="molecule type" value="Genomic_DNA"/>
</dbReference>
<feature type="region of interest" description="Disordered" evidence="1">
    <location>
        <begin position="181"/>
        <end position="235"/>
    </location>
</feature>
<keyword evidence="3" id="KW-1185">Reference proteome</keyword>
<dbReference type="EMBL" id="CAJPEX010001529">
    <property type="protein sequence ID" value="CAG0919328.1"/>
    <property type="molecule type" value="Genomic_DNA"/>
</dbReference>
<feature type="region of interest" description="Disordered" evidence="1">
    <location>
        <begin position="286"/>
        <end position="311"/>
    </location>
</feature>
<accession>A0A7R9GE28</accession>
<sequence length="430" mass="48209">MKNRGSGFLMVEGPPTQIPNGTLNAGAEGPAPRRGYDARQKELDQLLEGMLCDVQDIPDLKSEFRPHVDIDSIPTELSKVCLPLVSSVRSNRVVNGKDSRIVLGSYAPSRHHSMRDEYLRSRVPRAKPAPNDVDPEWASLLMKEFEPVTRRHNERTRAHSESRGPFLPGVSAEDFAFSDFDSPPAASIPSQPHRHPGIGYGSNQPVERKDSLDSQSLSKYFNGPRSQSSEPSVSHHSDFIEYSDLDGFAAESNSFSLHPTPPQHYVAEKRMYDPIDMWEPSPAQSMTWLQKQQQKLRERREARYRSERSPQEIQLISELKGVQSRMKVANVQNNSVGSSRDAPRPAETQQVTQPLAIKVNFSDDLKRGSSPARSLQSEPEATKPAAIRMKRTPSQSSYDRQRSQDSAKSFDELDALEQSILRAQQCPRVG</sequence>
<evidence type="ECO:0000256" key="1">
    <source>
        <dbReference type="SAM" id="MobiDB-lite"/>
    </source>
</evidence>
<proteinExistence type="predicted"/>
<evidence type="ECO:0000313" key="2">
    <source>
        <dbReference type="EMBL" id="CAD7279176.1"/>
    </source>
</evidence>
<gene>
    <name evidence="2" type="ORF">NMOB1V02_LOCUS6857</name>
</gene>
<dbReference type="AlphaFoldDB" id="A0A7R9GE28"/>
<feature type="compositionally biased region" description="Basic and acidic residues" evidence="1">
    <location>
        <begin position="295"/>
        <end position="310"/>
    </location>
</feature>
<feature type="compositionally biased region" description="Basic and acidic residues" evidence="1">
    <location>
        <begin position="399"/>
        <end position="411"/>
    </location>
</feature>
<reference evidence="2" key="1">
    <citation type="submission" date="2020-11" db="EMBL/GenBank/DDBJ databases">
        <authorList>
            <person name="Tran Van P."/>
        </authorList>
    </citation>
    <scope>NUCLEOTIDE SEQUENCE</scope>
</reference>